<dbReference type="PANTHER" id="PTHR35042:SF1">
    <property type="entry name" value="DUF1772-DOMAIN-CONTAINING PROTEIN"/>
    <property type="match status" value="1"/>
</dbReference>
<keyword evidence="8" id="KW-1185">Reference proteome</keyword>
<comment type="subcellular location">
    <subcellularLocation>
        <location evidence="1">Membrane</location>
        <topology evidence="1">Multi-pass membrane protein</topology>
    </subcellularLocation>
</comment>
<dbReference type="EMBL" id="JAAHCF010000016">
    <property type="protein sequence ID" value="KAK8150441.1"/>
    <property type="molecule type" value="Genomic_DNA"/>
</dbReference>
<feature type="transmembrane region" description="Helical" evidence="6">
    <location>
        <begin position="56"/>
        <end position="76"/>
    </location>
</feature>
<feature type="transmembrane region" description="Helical" evidence="6">
    <location>
        <begin position="88"/>
        <end position="114"/>
    </location>
</feature>
<comment type="similarity">
    <text evidence="5">Belongs to the anthrone oxygenase family.</text>
</comment>
<evidence type="ECO:0000256" key="5">
    <source>
        <dbReference type="ARBA" id="ARBA00034313"/>
    </source>
</evidence>
<evidence type="ECO:0000313" key="8">
    <source>
        <dbReference type="Proteomes" id="UP001397290"/>
    </source>
</evidence>
<protein>
    <recommendedName>
        <fullName evidence="9">Monooxygenase hypC</fullName>
    </recommendedName>
</protein>
<name>A0AAW0S885_9HYPO</name>
<dbReference type="AlphaFoldDB" id="A0AAW0S885"/>
<evidence type="ECO:0000313" key="7">
    <source>
        <dbReference type="EMBL" id="KAK8150441.1"/>
    </source>
</evidence>
<gene>
    <name evidence="7" type="ORF">G3M48_001913</name>
</gene>
<keyword evidence="3 6" id="KW-1133">Transmembrane helix</keyword>
<evidence type="ECO:0000256" key="1">
    <source>
        <dbReference type="ARBA" id="ARBA00004141"/>
    </source>
</evidence>
<dbReference type="Proteomes" id="UP001397290">
    <property type="component" value="Unassembled WGS sequence"/>
</dbReference>
<evidence type="ECO:0000256" key="2">
    <source>
        <dbReference type="ARBA" id="ARBA00022692"/>
    </source>
</evidence>
<evidence type="ECO:0000256" key="4">
    <source>
        <dbReference type="ARBA" id="ARBA00023136"/>
    </source>
</evidence>
<accession>A0AAW0S885</accession>
<evidence type="ECO:0000256" key="3">
    <source>
        <dbReference type="ARBA" id="ARBA00022989"/>
    </source>
</evidence>
<dbReference type="GO" id="GO:0016020">
    <property type="term" value="C:membrane"/>
    <property type="evidence" value="ECO:0007669"/>
    <property type="project" value="UniProtKB-SubCell"/>
</dbReference>
<dbReference type="PANTHER" id="PTHR35042">
    <property type="entry name" value="ANTHRONE OXYGENASE ENCC"/>
    <property type="match status" value="1"/>
</dbReference>
<keyword evidence="2 6" id="KW-0812">Transmembrane</keyword>
<sequence>MMANSFTSASLPAIAGILGSAWTSGAIASLTLVGIPTARAIPQASTQIWHGLFLRGMALLPKVAVGTALSYVYAAYNNQDQKSMKGYLVAAGLVVSIVPFTIIFMGSTNAALIGSATGSLPLQQAQALDIIRKWGYLNLTRSVLPLTAAAVGMRALLN</sequence>
<organism evidence="7 8">
    <name type="scientific">Beauveria asiatica</name>
    <dbReference type="NCBI Taxonomy" id="1069075"/>
    <lineage>
        <taxon>Eukaryota</taxon>
        <taxon>Fungi</taxon>
        <taxon>Dikarya</taxon>
        <taxon>Ascomycota</taxon>
        <taxon>Pezizomycotina</taxon>
        <taxon>Sordariomycetes</taxon>
        <taxon>Hypocreomycetidae</taxon>
        <taxon>Hypocreales</taxon>
        <taxon>Cordycipitaceae</taxon>
        <taxon>Beauveria</taxon>
    </lineage>
</organism>
<evidence type="ECO:0000256" key="6">
    <source>
        <dbReference type="SAM" id="Phobius"/>
    </source>
</evidence>
<keyword evidence="4 6" id="KW-0472">Membrane</keyword>
<proteinExistence type="inferred from homology"/>
<dbReference type="InterPro" id="IPR013901">
    <property type="entry name" value="Anthrone_oxy"/>
</dbReference>
<reference evidence="7 8" key="1">
    <citation type="submission" date="2020-02" db="EMBL/GenBank/DDBJ databases">
        <title>Comparative genomics of the hypocrealean fungal genus Beauvera.</title>
        <authorList>
            <person name="Showalter D.N."/>
            <person name="Bushley K.E."/>
            <person name="Rehner S.A."/>
        </authorList>
    </citation>
    <scope>NUCLEOTIDE SEQUENCE [LARGE SCALE GENOMIC DNA]</scope>
    <source>
        <strain evidence="7 8">ARSEF4384</strain>
    </source>
</reference>
<evidence type="ECO:0008006" key="9">
    <source>
        <dbReference type="Google" id="ProtNLM"/>
    </source>
</evidence>
<dbReference type="Pfam" id="PF08592">
    <property type="entry name" value="Anthrone_oxy"/>
    <property type="match status" value="1"/>
</dbReference>
<comment type="caution">
    <text evidence="7">The sequence shown here is derived from an EMBL/GenBank/DDBJ whole genome shotgun (WGS) entry which is preliminary data.</text>
</comment>